<dbReference type="GO" id="GO:0016829">
    <property type="term" value="F:lyase activity"/>
    <property type="evidence" value="ECO:0007669"/>
    <property type="project" value="UniProtKB-KW"/>
</dbReference>
<sequence length="117" mass="12758">MELGAGVGGLNVKSRTPCLTPSTHIKARNLYSSRAYSYASFRSHQSPICKASVKENSISAESVSKVNTMSAADYSMDVELSSLTALCPLDGRYWGKVKDLAPFMSEFGLIKFRVLVE</sequence>
<name>A0AAW2KUK4_9LAMI</name>
<dbReference type="Gene3D" id="1.10.275.10">
    <property type="entry name" value="Fumarase/aspartase (N-terminal domain)"/>
    <property type="match status" value="1"/>
</dbReference>
<comment type="caution">
    <text evidence="1">The sequence shown here is derived from an EMBL/GenBank/DDBJ whole genome shotgun (WGS) entry which is preliminary data.</text>
</comment>
<feature type="non-terminal residue" evidence="1">
    <location>
        <position position="117"/>
    </location>
</feature>
<dbReference type="PANTHER" id="PTHR43411">
    <property type="entry name" value="ADENYLOSUCCINATE LYASE"/>
    <property type="match status" value="1"/>
</dbReference>
<gene>
    <name evidence="1" type="ORF">Scaly_2947200</name>
</gene>
<organism evidence="1">
    <name type="scientific">Sesamum calycinum</name>
    <dbReference type="NCBI Taxonomy" id="2727403"/>
    <lineage>
        <taxon>Eukaryota</taxon>
        <taxon>Viridiplantae</taxon>
        <taxon>Streptophyta</taxon>
        <taxon>Embryophyta</taxon>
        <taxon>Tracheophyta</taxon>
        <taxon>Spermatophyta</taxon>
        <taxon>Magnoliopsida</taxon>
        <taxon>eudicotyledons</taxon>
        <taxon>Gunneridae</taxon>
        <taxon>Pentapetalae</taxon>
        <taxon>asterids</taxon>
        <taxon>lamiids</taxon>
        <taxon>Lamiales</taxon>
        <taxon>Pedaliaceae</taxon>
        <taxon>Sesamum</taxon>
    </lineage>
</organism>
<protein>
    <submittedName>
        <fullName evidence="1">Adenylosuccinate lyase</fullName>
    </submittedName>
</protein>
<dbReference type="EMBL" id="JACGWM010000240">
    <property type="protein sequence ID" value="KAL0310243.1"/>
    <property type="molecule type" value="Genomic_DNA"/>
</dbReference>
<proteinExistence type="predicted"/>
<dbReference type="InterPro" id="IPR024083">
    <property type="entry name" value="Fumarase/histidase_N"/>
</dbReference>
<accession>A0AAW2KUK4</accession>
<dbReference type="InterPro" id="IPR047136">
    <property type="entry name" value="PurB_bact"/>
</dbReference>
<keyword evidence="1" id="KW-0456">Lyase</keyword>
<dbReference type="AlphaFoldDB" id="A0AAW2KUK4"/>
<reference evidence="1" key="1">
    <citation type="submission" date="2020-06" db="EMBL/GenBank/DDBJ databases">
        <authorList>
            <person name="Li T."/>
            <person name="Hu X."/>
            <person name="Zhang T."/>
            <person name="Song X."/>
            <person name="Zhang H."/>
            <person name="Dai N."/>
            <person name="Sheng W."/>
            <person name="Hou X."/>
            <person name="Wei L."/>
        </authorList>
    </citation>
    <scope>NUCLEOTIDE SEQUENCE</scope>
    <source>
        <strain evidence="1">KEN8</strain>
        <tissue evidence="1">Leaf</tissue>
    </source>
</reference>
<dbReference type="PANTHER" id="PTHR43411:SF1">
    <property type="entry name" value="ADENYLOSUCCINATE LYASE"/>
    <property type="match status" value="1"/>
</dbReference>
<reference evidence="1" key="2">
    <citation type="journal article" date="2024" name="Plant">
        <title>Genomic evolution and insights into agronomic trait innovations of Sesamum species.</title>
        <authorList>
            <person name="Miao H."/>
            <person name="Wang L."/>
            <person name="Qu L."/>
            <person name="Liu H."/>
            <person name="Sun Y."/>
            <person name="Le M."/>
            <person name="Wang Q."/>
            <person name="Wei S."/>
            <person name="Zheng Y."/>
            <person name="Lin W."/>
            <person name="Duan Y."/>
            <person name="Cao H."/>
            <person name="Xiong S."/>
            <person name="Wang X."/>
            <person name="Wei L."/>
            <person name="Li C."/>
            <person name="Ma Q."/>
            <person name="Ju M."/>
            <person name="Zhao R."/>
            <person name="Li G."/>
            <person name="Mu C."/>
            <person name="Tian Q."/>
            <person name="Mei H."/>
            <person name="Zhang T."/>
            <person name="Gao T."/>
            <person name="Zhang H."/>
        </authorList>
    </citation>
    <scope>NUCLEOTIDE SEQUENCE</scope>
    <source>
        <strain evidence="1">KEN8</strain>
    </source>
</reference>
<evidence type="ECO:0000313" key="1">
    <source>
        <dbReference type="EMBL" id="KAL0310243.1"/>
    </source>
</evidence>